<feature type="compositionally biased region" description="Basic and acidic residues" evidence="10">
    <location>
        <begin position="106"/>
        <end position="130"/>
    </location>
</feature>
<dbReference type="Pfam" id="PF02416">
    <property type="entry name" value="TatA_B_E"/>
    <property type="match status" value="1"/>
</dbReference>
<comment type="function">
    <text evidence="9">Part of the twin-arginine translocation (Tat) system that transports large folded proteins containing a characteristic twin-arginine motif in their signal peptide across membranes. Together with TatC, TatB is part of a receptor directly interacting with Tat signal peptides. TatB may form an oligomeric binding site that transiently accommodates folded Tat precursor proteins before their translocation.</text>
</comment>
<keyword evidence="12" id="KW-1185">Reference proteome</keyword>
<evidence type="ECO:0000256" key="4">
    <source>
        <dbReference type="ARBA" id="ARBA00022692"/>
    </source>
</evidence>
<dbReference type="NCBIfam" id="TIGR01410">
    <property type="entry name" value="tatB"/>
    <property type="match status" value="1"/>
</dbReference>
<accession>A0ABY4VAW7</accession>
<dbReference type="EMBL" id="CP092418">
    <property type="protein sequence ID" value="USD21421.1"/>
    <property type="molecule type" value="Genomic_DNA"/>
</dbReference>
<sequence>MFDIGFFELLLVAVVALLVVGPERLPDAIRTTARWWSGLKRTLQGAREELEREVGADDIRRELHNERILKEIEESRREMERTFSEANREVNESLQQQEEPQPSESAKPKEKAPAKVPQEPEHPRAEKEDYLPEQDETVEELQDPEYPEHWHDLGDPELNPEHPENTPKDLEKESQQEKDKQP</sequence>
<evidence type="ECO:0000256" key="5">
    <source>
        <dbReference type="ARBA" id="ARBA00022927"/>
    </source>
</evidence>
<feature type="region of interest" description="Disordered" evidence="10">
    <location>
        <begin position="74"/>
        <end position="182"/>
    </location>
</feature>
<reference evidence="11" key="1">
    <citation type="submission" date="2022-02" db="EMBL/GenBank/DDBJ databases">
        <title>Coral-associated bacteria.</title>
        <authorList>
            <person name="Tang K."/>
            <person name="Wang X."/>
        </authorList>
    </citation>
    <scope>NUCLEOTIDE SEQUENCE</scope>
    <source>
        <strain evidence="11">SCSIO 43006</strain>
    </source>
</reference>
<keyword evidence="6 9" id="KW-1133">Transmembrane helix</keyword>
<dbReference type="RefSeq" id="WP_252083826.1">
    <property type="nucleotide sequence ID" value="NZ_CP092418.1"/>
</dbReference>
<keyword evidence="5 9" id="KW-0653">Protein transport</keyword>
<dbReference type="InterPro" id="IPR018448">
    <property type="entry name" value="TatB"/>
</dbReference>
<dbReference type="PANTHER" id="PTHR33162:SF1">
    <property type="entry name" value="SEC-INDEPENDENT PROTEIN TRANSLOCASE PROTEIN TATA, CHLOROPLASTIC"/>
    <property type="match status" value="1"/>
</dbReference>
<feature type="compositionally biased region" description="Basic and acidic residues" evidence="10">
    <location>
        <begin position="146"/>
        <end position="182"/>
    </location>
</feature>
<dbReference type="InterPro" id="IPR003369">
    <property type="entry name" value="TatA/B/E"/>
</dbReference>
<dbReference type="Proteomes" id="UP001055658">
    <property type="component" value="Chromosome"/>
</dbReference>
<keyword evidence="3 9" id="KW-1003">Cell membrane</keyword>
<dbReference type="PANTHER" id="PTHR33162">
    <property type="entry name" value="SEC-INDEPENDENT PROTEIN TRANSLOCASE PROTEIN TATA, CHLOROPLASTIC"/>
    <property type="match status" value="1"/>
</dbReference>
<dbReference type="HAMAP" id="MF_00237">
    <property type="entry name" value="TatB"/>
    <property type="match status" value="1"/>
</dbReference>
<organism evidence="11 12">
    <name type="scientific">Microbulbifer variabilis</name>
    <dbReference type="NCBI Taxonomy" id="266805"/>
    <lineage>
        <taxon>Bacteria</taxon>
        <taxon>Pseudomonadati</taxon>
        <taxon>Pseudomonadota</taxon>
        <taxon>Gammaproteobacteria</taxon>
        <taxon>Cellvibrionales</taxon>
        <taxon>Microbulbiferaceae</taxon>
        <taxon>Microbulbifer</taxon>
    </lineage>
</organism>
<feature type="compositionally biased region" description="Low complexity" evidence="10">
    <location>
        <begin position="92"/>
        <end position="105"/>
    </location>
</feature>
<evidence type="ECO:0000256" key="6">
    <source>
        <dbReference type="ARBA" id="ARBA00022989"/>
    </source>
</evidence>
<keyword evidence="4 9" id="KW-0812">Transmembrane</keyword>
<keyword evidence="2 9" id="KW-0813">Transport</keyword>
<evidence type="ECO:0000256" key="10">
    <source>
        <dbReference type="SAM" id="MobiDB-lite"/>
    </source>
</evidence>
<evidence type="ECO:0000313" key="12">
    <source>
        <dbReference type="Proteomes" id="UP001055658"/>
    </source>
</evidence>
<keyword evidence="8 9" id="KW-0472">Membrane</keyword>
<feature type="compositionally biased region" description="Acidic residues" evidence="10">
    <location>
        <begin position="131"/>
        <end position="145"/>
    </location>
</feature>
<evidence type="ECO:0000256" key="9">
    <source>
        <dbReference type="HAMAP-Rule" id="MF_00237"/>
    </source>
</evidence>
<proteinExistence type="inferred from homology"/>
<keyword evidence="7 9" id="KW-0811">Translocation</keyword>
<comment type="similarity">
    <text evidence="9">Belongs to the TatB family.</text>
</comment>
<evidence type="ECO:0000313" key="11">
    <source>
        <dbReference type="EMBL" id="USD21421.1"/>
    </source>
</evidence>
<evidence type="ECO:0000256" key="1">
    <source>
        <dbReference type="ARBA" id="ARBA00004167"/>
    </source>
</evidence>
<feature type="compositionally biased region" description="Basic and acidic residues" evidence="10">
    <location>
        <begin position="74"/>
        <end position="91"/>
    </location>
</feature>
<comment type="subunit">
    <text evidence="9">The Tat system comprises two distinct complexes: a TatABC complex, containing multiple copies of TatA, TatB and TatC subunits, and a separate TatA complex, containing only TatA subunits. Substrates initially bind to the TatABC complex, which probably triggers association of the separate TatA complex to form the active translocon.</text>
</comment>
<dbReference type="Gene3D" id="1.20.5.3310">
    <property type="match status" value="1"/>
</dbReference>
<gene>
    <name evidence="9 11" type="primary">tatB</name>
    <name evidence="11" type="ORF">MJO52_20575</name>
</gene>
<evidence type="ECO:0000256" key="3">
    <source>
        <dbReference type="ARBA" id="ARBA00022475"/>
    </source>
</evidence>
<comment type="subcellular location">
    <subcellularLocation>
        <location evidence="9">Cell membrane</location>
        <topology evidence="9">Single-pass membrane protein</topology>
    </subcellularLocation>
    <subcellularLocation>
        <location evidence="1">Membrane</location>
        <topology evidence="1">Single-pass membrane protein</topology>
    </subcellularLocation>
</comment>
<evidence type="ECO:0000256" key="2">
    <source>
        <dbReference type="ARBA" id="ARBA00022448"/>
    </source>
</evidence>
<name>A0ABY4VAW7_9GAMM</name>
<evidence type="ECO:0000256" key="7">
    <source>
        <dbReference type="ARBA" id="ARBA00023010"/>
    </source>
</evidence>
<dbReference type="PRINTS" id="PR01506">
    <property type="entry name" value="TATBPROTEIN"/>
</dbReference>
<protein>
    <recommendedName>
        <fullName evidence="9">Sec-independent protein translocase protein TatB</fullName>
    </recommendedName>
</protein>
<evidence type="ECO:0000256" key="8">
    <source>
        <dbReference type="ARBA" id="ARBA00023136"/>
    </source>
</evidence>